<dbReference type="InterPro" id="IPR012338">
    <property type="entry name" value="Beta-lactam/transpept-like"/>
</dbReference>
<dbReference type="Pfam" id="PF00144">
    <property type="entry name" value="Beta-lactamase"/>
    <property type="match status" value="1"/>
</dbReference>
<sequence length="440" mass="49022">MMKKTTLAAALALLCLGTTVAQESDKYKKIDSLLTYLADNNKFMGAVTLTQNGKPVFEKAYGYADFENHKKADVHTKYKIGSISKMFTATAIFKLIEDKKLSLDTRLSKFYPKVKNADKITINNLLSHSSGIFNYTNTEDFMGYAATPQSKADMVKRIEGFESDFEPGTKSDYSNSNFLLLGYIIEDITKKPYTEAVTKMVIRTAGLKETSFYDKVETDKDEAFSYMLAGTVAEKWDEWDQSVAYSAGGIQSTPADLDTFITALFAGKIIKPESVELMTTLQDEVGRGIFPIPFNKKRFWGHGGHIEGFSSMLGYNREEKLAVALVVNAEVMPMNDILIGILNCYYELPYTFPDLKTVAVDAAILQGYTGTYACAGFPLKVTIMYEHGEFLAQATGQGAFPLDAISNTEFKFDAAQIKITFKDNTFILDQAGRKNEFTKE</sequence>
<dbReference type="SUPFAM" id="SSF56601">
    <property type="entry name" value="beta-lactamase/transpeptidase-like"/>
    <property type="match status" value="1"/>
</dbReference>
<accession>A0A0M9VJZ4</accession>
<dbReference type="Gene3D" id="3.40.710.10">
    <property type="entry name" value="DD-peptidase/beta-lactamase superfamily"/>
    <property type="match status" value="1"/>
</dbReference>
<evidence type="ECO:0000313" key="4">
    <source>
        <dbReference type="Proteomes" id="UP000037755"/>
    </source>
</evidence>
<name>A0A0M9VJZ4_9FLAO</name>
<dbReference type="Proteomes" id="UP000037755">
    <property type="component" value="Unassembled WGS sequence"/>
</dbReference>
<evidence type="ECO:0000256" key="1">
    <source>
        <dbReference type="SAM" id="SignalP"/>
    </source>
</evidence>
<organism evidence="3 4">
    <name type="scientific">Flavobacterium akiainvivens</name>
    <dbReference type="NCBI Taxonomy" id="1202724"/>
    <lineage>
        <taxon>Bacteria</taxon>
        <taxon>Pseudomonadati</taxon>
        <taxon>Bacteroidota</taxon>
        <taxon>Flavobacteriia</taxon>
        <taxon>Flavobacteriales</taxon>
        <taxon>Flavobacteriaceae</taxon>
        <taxon>Flavobacterium</taxon>
    </lineage>
</organism>
<dbReference type="AlphaFoldDB" id="A0A0M9VJZ4"/>
<feature type="chain" id="PRO_5005839078" description="Beta-lactamase-related domain-containing protein" evidence="1">
    <location>
        <begin position="22"/>
        <end position="440"/>
    </location>
</feature>
<keyword evidence="1" id="KW-0732">Signal</keyword>
<evidence type="ECO:0000259" key="2">
    <source>
        <dbReference type="Pfam" id="PF00144"/>
    </source>
</evidence>
<proteinExistence type="predicted"/>
<dbReference type="InterPro" id="IPR001466">
    <property type="entry name" value="Beta-lactam-related"/>
</dbReference>
<feature type="domain" description="Beta-lactamase-related" evidence="2">
    <location>
        <begin position="45"/>
        <end position="332"/>
    </location>
</feature>
<gene>
    <name evidence="3" type="ORF">AM493_10975</name>
</gene>
<dbReference type="PANTHER" id="PTHR46825:SF9">
    <property type="entry name" value="BETA-LACTAMASE-RELATED DOMAIN-CONTAINING PROTEIN"/>
    <property type="match status" value="1"/>
</dbReference>
<dbReference type="InterPro" id="IPR050491">
    <property type="entry name" value="AmpC-like"/>
</dbReference>
<comment type="caution">
    <text evidence="3">The sequence shown here is derived from an EMBL/GenBank/DDBJ whole genome shotgun (WGS) entry which is preliminary data.</text>
</comment>
<reference evidence="3 4" key="1">
    <citation type="submission" date="2015-08" db="EMBL/GenBank/DDBJ databases">
        <title>Whole genome sequence of Flavobacterium akiainvivens IK-1T, from decaying Wikstroemia oahuensis, an endemic Hawaiian shrub.</title>
        <authorList>
            <person name="Wan X."/>
            <person name="Hou S."/>
            <person name="Saito J."/>
            <person name="Donachie S."/>
        </authorList>
    </citation>
    <scope>NUCLEOTIDE SEQUENCE [LARGE SCALE GENOMIC DNA]</scope>
    <source>
        <strain evidence="3 4">IK-1</strain>
    </source>
</reference>
<keyword evidence="4" id="KW-1185">Reference proteome</keyword>
<evidence type="ECO:0000313" key="3">
    <source>
        <dbReference type="EMBL" id="KOS08319.1"/>
    </source>
</evidence>
<dbReference type="STRING" id="1202724.AM493_10975"/>
<dbReference type="PANTHER" id="PTHR46825">
    <property type="entry name" value="D-ALANYL-D-ALANINE-CARBOXYPEPTIDASE/ENDOPEPTIDASE AMPH"/>
    <property type="match status" value="1"/>
</dbReference>
<dbReference type="EMBL" id="LIYD01000005">
    <property type="protein sequence ID" value="KOS08319.1"/>
    <property type="molecule type" value="Genomic_DNA"/>
</dbReference>
<protein>
    <recommendedName>
        <fullName evidence="2">Beta-lactamase-related domain-containing protein</fullName>
    </recommendedName>
</protein>
<dbReference type="PATRIC" id="fig|1202724.3.peg.2280"/>
<feature type="signal peptide" evidence="1">
    <location>
        <begin position="1"/>
        <end position="21"/>
    </location>
</feature>